<dbReference type="InterPro" id="IPR014995">
    <property type="entry name" value="DUF1844"/>
</dbReference>
<dbReference type="OrthoDB" id="9799618at2"/>
<dbReference type="KEGG" id="pbas:SMSP2_00758"/>
<evidence type="ECO:0000313" key="2">
    <source>
        <dbReference type="EMBL" id="AQQ70410.1"/>
    </source>
</evidence>
<sequence>MTDEKKIIIDQDWKKEAKAEKEKLSKENKESQESSDQQSQQLPDADFSVLVSMLSTQALFAMGLVAPEGMEDKIKKDLKLAQFNIDLLAIIEEKTKGNLSKEEEELLSGSLSQLRMAYVTVAEK</sequence>
<proteinExistence type="predicted"/>
<accession>A0A1Q2MCL1</accession>
<organism evidence="2 3">
    <name type="scientific">Limihaloglobus sulfuriphilus</name>
    <dbReference type="NCBI Taxonomy" id="1851148"/>
    <lineage>
        <taxon>Bacteria</taxon>
        <taxon>Pseudomonadati</taxon>
        <taxon>Planctomycetota</taxon>
        <taxon>Phycisphaerae</taxon>
        <taxon>Sedimentisphaerales</taxon>
        <taxon>Sedimentisphaeraceae</taxon>
        <taxon>Limihaloglobus</taxon>
    </lineage>
</organism>
<feature type="region of interest" description="Disordered" evidence="1">
    <location>
        <begin position="1"/>
        <end position="42"/>
    </location>
</feature>
<dbReference type="Pfam" id="PF08899">
    <property type="entry name" value="DUF1844"/>
    <property type="match status" value="1"/>
</dbReference>
<dbReference type="STRING" id="1851148.SMSP2_00758"/>
<evidence type="ECO:0000256" key="1">
    <source>
        <dbReference type="SAM" id="MobiDB-lite"/>
    </source>
</evidence>
<gene>
    <name evidence="2" type="ORF">SMSP2_00758</name>
</gene>
<evidence type="ECO:0000313" key="3">
    <source>
        <dbReference type="Proteomes" id="UP000188181"/>
    </source>
</evidence>
<feature type="compositionally biased region" description="Basic and acidic residues" evidence="1">
    <location>
        <begin position="1"/>
        <end position="32"/>
    </location>
</feature>
<protein>
    <recommendedName>
        <fullName evidence="4">DUF1844 domain-containing protein</fullName>
    </recommendedName>
</protein>
<dbReference type="EMBL" id="CP019646">
    <property type="protein sequence ID" value="AQQ70410.1"/>
    <property type="molecule type" value="Genomic_DNA"/>
</dbReference>
<dbReference type="RefSeq" id="WP_146682678.1">
    <property type="nucleotide sequence ID" value="NZ_CP019646.1"/>
</dbReference>
<keyword evidence="3" id="KW-1185">Reference proteome</keyword>
<evidence type="ECO:0008006" key="4">
    <source>
        <dbReference type="Google" id="ProtNLM"/>
    </source>
</evidence>
<dbReference type="Proteomes" id="UP000188181">
    <property type="component" value="Chromosome"/>
</dbReference>
<dbReference type="AlphaFoldDB" id="A0A1Q2MCL1"/>
<reference evidence="3" key="1">
    <citation type="submission" date="2017-02" db="EMBL/GenBank/DDBJ databases">
        <title>Comparative genomics and description of representatives of a novel lineage of planctomycetes thriving in anoxic sediments.</title>
        <authorList>
            <person name="Spring S."/>
            <person name="Bunk B."/>
            <person name="Sproer C."/>
        </authorList>
    </citation>
    <scope>NUCLEOTIDE SEQUENCE [LARGE SCALE GENOMIC DNA]</scope>
    <source>
        <strain evidence="3">SM-Chi-D1</strain>
    </source>
</reference>
<name>A0A1Q2MCL1_9BACT</name>